<protein>
    <recommendedName>
        <fullName evidence="1">Pallilysin beta barrel domain-containing protein</fullName>
    </recommendedName>
</protein>
<dbReference type="InterPro" id="IPR041037">
    <property type="entry name" value="Pallilysin"/>
</dbReference>
<name>F2NSA1_TRES6</name>
<dbReference type="RefSeq" id="WP_013701684.1">
    <property type="nucleotide sequence ID" value="NC_015385.1"/>
</dbReference>
<dbReference type="GeneID" id="302998659"/>
<feature type="domain" description="Pallilysin beta barrel" evidence="1">
    <location>
        <begin position="255"/>
        <end position="371"/>
    </location>
</feature>
<dbReference type="STRING" id="869209.Tresu_1502"/>
<evidence type="ECO:0000313" key="3">
    <source>
        <dbReference type="Proteomes" id="UP000006852"/>
    </source>
</evidence>
<gene>
    <name evidence="2" type="ordered locus">Tresu_1502</name>
</gene>
<proteinExistence type="predicted"/>
<accession>F2NSA1</accession>
<dbReference type="KEGG" id="tsu:Tresu_1502"/>
<dbReference type="OrthoDB" id="366418at2"/>
<keyword evidence="3" id="KW-1185">Reference proteome</keyword>
<dbReference type="SUPFAM" id="SSF69318">
    <property type="entry name" value="Integrin alpha N-terminal domain"/>
    <property type="match status" value="1"/>
</dbReference>
<dbReference type="Proteomes" id="UP000006852">
    <property type="component" value="Chromosome"/>
</dbReference>
<evidence type="ECO:0000259" key="1">
    <source>
        <dbReference type="Pfam" id="PF18663"/>
    </source>
</evidence>
<sequence>MQKKVTLALFIVIVAAGAVAFIAKNYFYKPDKNKASASVVVPMSSSAEEKKNSAFSSMEEDNALVSLVPLNPNETLISIVSMDFDGDGFDDQVNVIRTMDSPYLAILVGLYNPQRTVYERKAVIATEISQAQTFSYTGMDLTGEHRTALVYQGFADNGDSILQAFFISNSGGSFSLLKIADLRGDGTIFIQQLDRYDAYERSKANGASFPIWVYTSDTERPGSADQLQIQYEWRHSENSYVKTRTVRVAGSRITAKELAKIQDGTVATFAGFLNGLWYMPESNGNLRYVFFDYDSREIIFFKDDTEEVYKWAHSNIRRNGIYLSTINQEIENLQRRIDISLKSTEEIHIRIQDDVRMLISENAVWDGNYKKNGKNMFLKNASSNSGSVSAVFEKDSTWKIPDGSTVKLQGGKYSMESEGFLETGIYTCFVNEGVSFIQFRPDSENNARFSGIYKVTMEENNTPQKKYVLHPCRATGYGIVPQESRPVVLMIPSDS</sequence>
<evidence type="ECO:0000313" key="2">
    <source>
        <dbReference type="EMBL" id="AEB14402.1"/>
    </source>
</evidence>
<dbReference type="HOGENOM" id="CLU_042921_0_0_12"/>
<reference evidence="3" key="2">
    <citation type="submission" date="2011-04" db="EMBL/GenBank/DDBJ databases">
        <title>The complete genome of chromosome of Treponema succinifaciens DSM 2489.</title>
        <authorList>
            <person name="Lucas S."/>
            <person name="Copeland A."/>
            <person name="Lapidus A."/>
            <person name="Bruce D."/>
            <person name="Goodwin L."/>
            <person name="Pitluck S."/>
            <person name="Peters L."/>
            <person name="Kyrpides N."/>
            <person name="Mavromatis K."/>
            <person name="Ivanova N."/>
            <person name="Ovchinnikova G."/>
            <person name="Teshima H."/>
            <person name="Detter J.C."/>
            <person name="Tapia R."/>
            <person name="Han C."/>
            <person name="Land M."/>
            <person name="Hauser L."/>
            <person name="Markowitz V."/>
            <person name="Cheng J.-F."/>
            <person name="Hugenholtz P."/>
            <person name="Woyke T."/>
            <person name="Wu D."/>
            <person name="Gronow S."/>
            <person name="Wellnitz S."/>
            <person name="Brambilla E."/>
            <person name="Klenk H.-P."/>
            <person name="Eisen J.A."/>
        </authorList>
    </citation>
    <scope>NUCLEOTIDE SEQUENCE [LARGE SCALE GENOMIC DNA]</scope>
    <source>
        <strain evidence="3">ATCC 33096 / DSM 2489 / 6091</strain>
    </source>
</reference>
<dbReference type="EMBL" id="CP002631">
    <property type="protein sequence ID" value="AEB14402.1"/>
    <property type="molecule type" value="Genomic_DNA"/>
</dbReference>
<dbReference type="Pfam" id="PF18663">
    <property type="entry name" value="Pallilysin"/>
    <property type="match status" value="1"/>
</dbReference>
<dbReference type="NCBIfam" id="NF033751">
    <property type="entry name" value="pallilysin_like"/>
    <property type="match status" value="1"/>
</dbReference>
<dbReference type="AlphaFoldDB" id="F2NSA1"/>
<dbReference type="InterPro" id="IPR028994">
    <property type="entry name" value="Integrin_alpha_N"/>
</dbReference>
<reference evidence="2 3" key="1">
    <citation type="journal article" date="2011" name="Stand. Genomic Sci.">
        <title>Complete genome sequence of Treponema succinifaciens type strain (6091).</title>
        <authorList>
            <person name="Han C."/>
            <person name="Gronow S."/>
            <person name="Teshima H."/>
            <person name="Lapidus A."/>
            <person name="Nolan M."/>
            <person name="Lucas S."/>
            <person name="Hammon N."/>
            <person name="Deshpande S."/>
            <person name="Cheng J.F."/>
            <person name="Zeytun A."/>
            <person name="Tapia R."/>
            <person name="Goodwin L."/>
            <person name="Pitluck S."/>
            <person name="Liolios K."/>
            <person name="Pagani I."/>
            <person name="Ivanova N."/>
            <person name="Mavromatis K."/>
            <person name="Mikhailova N."/>
            <person name="Huntemann M."/>
            <person name="Pati A."/>
            <person name="Chen A."/>
            <person name="Palaniappan K."/>
            <person name="Land M."/>
            <person name="Hauser L."/>
            <person name="Brambilla E.M."/>
            <person name="Rohde M."/>
            <person name="Goker M."/>
            <person name="Woyke T."/>
            <person name="Bristow J."/>
            <person name="Eisen J.A."/>
            <person name="Markowitz V."/>
            <person name="Hugenholtz P."/>
            <person name="Kyrpides N.C."/>
            <person name="Klenk H.P."/>
            <person name="Detter J.C."/>
        </authorList>
    </citation>
    <scope>NUCLEOTIDE SEQUENCE [LARGE SCALE GENOMIC DNA]</scope>
    <source>
        <strain evidence="3">ATCC 33096 / DSM 2489 / 6091</strain>
    </source>
</reference>
<dbReference type="eggNOG" id="ENOG5034196">
    <property type="taxonomic scope" value="Bacteria"/>
</dbReference>
<organism evidence="2 3">
    <name type="scientific">Treponema succinifaciens (strain ATCC 33096 / DSM 2489 / 6091)</name>
    <dbReference type="NCBI Taxonomy" id="869209"/>
    <lineage>
        <taxon>Bacteria</taxon>
        <taxon>Pseudomonadati</taxon>
        <taxon>Spirochaetota</taxon>
        <taxon>Spirochaetia</taxon>
        <taxon>Spirochaetales</taxon>
        <taxon>Treponemataceae</taxon>
        <taxon>Treponema</taxon>
    </lineage>
</organism>